<dbReference type="InterPro" id="IPR021903">
    <property type="entry name" value="DUF3515"/>
</dbReference>
<gene>
    <name evidence="1" type="ORF">IHE55_20880</name>
</gene>
<keyword evidence="2" id="KW-1185">Reference proteome</keyword>
<dbReference type="Pfam" id="PF12028">
    <property type="entry name" value="DUF3515"/>
    <property type="match status" value="1"/>
</dbReference>
<reference evidence="1 2" key="1">
    <citation type="submission" date="2020-09" db="EMBL/GenBank/DDBJ databases">
        <title>Biosynthesis of the nuclear factor of activated T cells inhibitor NFAT-133 and its congeners in Streptomyces pactum.</title>
        <authorList>
            <person name="Zhou W."/>
            <person name="Posri P."/>
            <person name="Abugrain M.E."/>
            <person name="Weisberg A.J."/>
            <person name="Chang J.H."/>
            <person name="Mahmud T."/>
        </authorList>
    </citation>
    <scope>NUCLEOTIDE SEQUENCE [LARGE SCALE GENOMIC DNA]</scope>
    <source>
        <strain evidence="1 2">ATCC 27456</strain>
    </source>
</reference>
<dbReference type="EMBL" id="JACYXC010000001">
    <property type="protein sequence ID" value="MBH5337083.1"/>
    <property type="molecule type" value="Genomic_DNA"/>
</dbReference>
<organism evidence="1 2">
    <name type="scientific">Streptomyces pactum</name>
    <dbReference type="NCBI Taxonomy" id="68249"/>
    <lineage>
        <taxon>Bacteria</taxon>
        <taxon>Bacillati</taxon>
        <taxon>Actinomycetota</taxon>
        <taxon>Actinomycetes</taxon>
        <taxon>Kitasatosporales</taxon>
        <taxon>Streptomycetaceae</taxon>
        <taxon>Streptomyces</taxon>
    </lineage>
</organism>
<dbReference type="Proteomes" id="UP000807371">
    <property type="component" value="Unassembled WGS sequence"/>
</dbReference>
<accession>A0ABS0NPH2</accession>
<comment type="caution">
    <text evidence="1">The sequence shown here is derived from an EMBL/GenBank/DDBJ whole genome shotgun (WGS) entry which is preliminary data.</text>
</comment>
<protein>
    <submittedName>
        <fullName evidence="1">DUF3515 domain-containing protein</fullName>
    </submittedName>
</protein>
<evidence type="ECO:0000313" key="2">
    <source>
        <dbReference type="Proteomes" id="UP000807371"/>
    </source>
</evidence>
<proteinExistence type="predicted"/>
<sequence>MRSRRRLLAAGLAVPLLLVALYLAFGDALRPDGDGGVRVAVPESDRTTARICAELIDAVPSTVAGAERRETRPGSRLTAAWGDPAIVLRCGVPRPDEMNRATATGAKIGEVDWMLESPGEDGRHRCTTALRTVYVEVSIPGSYQDVTPLEDLAEAIRKTVPAGISDA</sequence>
<name>A0ABS0NPH2_9ACTN</name>
<dbReference type="RefSeq" id="WP_197990418.1">
    <property type="nucleotide sequence ID" value="NZ_JACYXC010000001.1"/>
</dbReference>
<evidence type="ECO:0000313" key="1">
    <source>
        <dbReference type="EMBL" id="MBH5337083.1"/>
    </source>
</evidence>